<organism evidence="1 2">
    <name type="scientific">Eretmocerus hayati</name>
    <dbReference type="NCBI Taxonomy" id="131215"/>
    <lineage>
        <taxon>Eukaryota</taxon>
        <taxon>Metazoa</taxon>
        <taxon>Ecdysozoa</taxon>
        <taxon>Arthropoda</taxon>
        <taxon>Hexapoda</taxon>
        <taxon>Insecta</taxon>
        <taxon>Pterygota</taxon>
        <taxon>Neoptera</taxon>
        <taxon>Endopterygota</taxon>
        <taxon>Hymenoptera</taxon>
        <taxon>Apocrita</taxon>
        <taxon>Proctotrupomorpha</taxon>
        <taxon>Chalcidoidea</taxon>
        <taxon>Aphelinidae</taxon>
        <taxon>Aphelininae</taxon>
        <taxon>Eretmocerus</taxon>
    </lineage>
</organism>
<protein>
    <submittedName>
        <fullName evidence="1">Uncharacterized protein</fullName>
    </submittedName>
</protein>
<proteinExistence type="predicted"/>
<name>A0ACC2PE40_9HYME</name>
<dbReference type="Proteomes" id="UP001239111">
    <property type="component" value="Chromosome 2"/>
</dbReference>
<dbReference type="EMBL" id="CM056742">
    <property type="protein sequence ID" value="KAJ8680040.1"/>
    <property type="molecule type" value="Genomic_DNA"/>
</dbReference>
<keyword evidence="2" id="KW-1185">Reference proteome</keyword>
<evidence type="ECO:0000313" key="2">
    <source>
        <dbReference type="Proteomes" id="UP001239111"/>
    </source>
</evidence>
<reference evidence="1" key="1">
    <citation type="submission" date="2023-04" db="EMBL/GenBank/DDBJ databases">
        <title>A chromosome-level genome assembly of the parasitoid wasp Eretmocerus hayati.</title>
        <authorList>
            <person name="Zhong Y."/>
            <person name="Liu S."/>
            <person name="Liu Y."/>
        </authorList>
    </citation>
    <scope>NUCLEOTIDE SEQUENCE</scope>
    <source>
        <strain evidence="1">ZJU_SS_LIU_2023</strain>
    </source>
</reference>
<gene>
    <name evidence="1" type="ORF">QAD02_015827</name>
</gene>
<sequence>MKPDVGTLYIGFEIVLKDLFAFHHFLIEGNTSYERTAIIPSCLFSEDLCYKYEPLHEECYNDRAFGRCVPVDGTLSNEELYQYNLEPRELEVLRSQLERLEFEGYKWTHEYTQCIMQILLDDLRYRVDSDAEEICEYLRIHGADKYEGYSINRDAIGSTREEQQRQPVAMLKFAPSKLELPQGDAKSRYYPRLTQTDDRLDQNPIDHYNEDYDEDDIDDLYDKLGSIGSSGQVYRRGSRSLSPESLQKAAASYQDNLERATDRDQWIASDDDLTMDQILDNLGSINRHDSHSRIQDPSVSWKLPRFDSLPPTDYDNVPWPSPYKADDPLERAFAPLDDDEDNDSAINSGDDYDYGSEESVDLSYLLNSPERIGSTEAIVEPEPVGADELGGYDDETLDSDLADLLGRGLAGFKRRERLDVKKPGPPFLTNNFAFRTQSSDQPDDESSDGDLQDNEISYIPQQVKKESPDSKSINTTSITTEHVNFDHVYVKFNHEFHTWFEGEKVVNMIGSMIGLQPGELKEIDVGVTEITFRVPKNSKDYNATDIVHKIDNVRNDLQKQLNMKLIEAGIGNKAKQQPAMLQLDGSSENSDYMSPRMFNSLVAAGGAAAVAAAGVVLFLARQHAKSRAKLAGLRTPDPEASKDYQDLCRARMHAKQADKLRSESPRGFDFGRLIETGRSESNRSSTSSWGEEPPVSGMDITTGHLVLSYMEEHLKNTQKLEEEWAALCAYEPEPCSTAIAEAEGNSECNRQGAALPFDHSRVVLNDLANINNSDYINASTITDHDPRNPAYIATQGPLDQTSSDFWQLVWEQGSVVIVMLTRLTENSKSMCHRYWPDEGSEQYHNYEVHLVSEHVWCDDYLVRSFYLKNLRTGETRTVTQFHFLGWPHDAVPNSTKALLEFRRKVNKAYRGRSCPIIVHCSDGAGRTGTYCLIDMVLNRMSKGAKEIDIAATLEHIRDQRAGMVSSKQQYEFALMAVAEEVHAILKSLPAAVQAANEHKQNGSSPKSANSSPPPASTTSSKSDK</sequence>
<accession>A0ACC2PE40</accession>
<evidence type="ECO:0000313" key="1">
    <source>
        <dbReference type="EMBL" id="KAJ8680040.1"/>
    </source>
</evidence>
<comment type="caution">
    <text evidence="1">The sequence shown here is derived from an EMBL/GenBank/DDBJ whole genome shotgun (WGS) entry which is preliminary data.</text>
</comment>